<dbReference type="InterPro" id="IPR036097">
    <property type="entry name" value="HisK_dim/P_sf"/>
</dbReference>
<accession>A0A7M1SY66</accession>
<feature type="domain" description="HAMP" evidence="14">
    <location>
        <begin position="120"/>
        <end position="173"/>
    </location>
</feature>
<evidence type="ECO:0000256" key="12">
    <source>
        <dbReference type="SAM" id="Phobius"/>
    </source>
</evidence>
<dbReference type="PROSITE" id="PS50885">
    <property type="entry name" value="HAMP"/>
    <property type="match status" value="1"/>
</dbReference>
<comment type="subcellular location">
    <subcellularLocation>
        <location evidence="2">Cell membrane</location>
    </subcellularLocation>
</comment>
<evidence type="ECO:0000259" key="14">
    <source>
        <dbReference type="PROSITE" id="PS50885"/>
    </source>
</evidence>
<dbReference type="CDD" id="cd06225">
    <property type="entry name" value="HAMP"/>
    <property type="match status" value="1"/>
</dbReference>
<evidence type="ECO:0000256" key="7">
    <source>
        <dbReference type="ARBA" id="ARBA00022777"/>
    </source>
</evidence>
<keyword evidence="8 12" id="KW-1133">Transmembrane helix</keyword>
<dbReference type="SUPFAM" id="SSF55874">
    <property type="entry name" value="ATPase domain of HSP90 chaperone/DNA topoisomerase II/histidine kinase"/>
    <property type="match status" value="1"/>
</dbReference>
<dbReference type="InterPro" id="IPR004358">
    <property type="entry name" value="Sig_transdc_His_kin-like_C"/>
</dbReference>
<evidence type="ECO:0000313" key="15">
    <source>
        <dbReference type="EMBL" id="QOR71924.1"/>
    </source>
</evidence>
<keyword evidence="7 15" id="KW-0418">Kinase</keyword>
<name>A0A7M1SY66_9MICO</name>
<evidence type="ECO:0000256" key="1">
    <source>
        <dbReference type="ARBA" id="ARBA00000085"/>
    </source>
</evidence>
<keyword evidence="9" id="KW-0902">Two-component regulatory system</keyword>
<dbReference type="PANTHER" id="PTHR45436:SF5">
    <property type="entry name" value="SENSOR HISTIDINE KINASE TRCS"/>
    <property type="match status" value="1"/>
</dbReference>
<dbReference type="EMBL" id="CP063169">
    <property type="protein sequence ID" value="QOR71924.1"/>
    <property type="molecule type" value="Genomic_DNA"/>
</dbReference>
<dbReference type="PANTHER" id="PTHR45436">
    <property type="entry name" value="SENSOR HISTIDINE KINASE YKOH"/>
    <property type="match status" value="1"/>
</dbReference>
<dbReference type="CDD" id="cd00082">
    <property type="entry name" value="HisKA"/>
    <property type="match status" value="1"/>
</dbReference>
<dbReference type="GO" id="GO:0000155">
    <property type="term" value="F:phosphorelay sensor kinase activity"/>
    <property type="evidence" value="ECO:0007669"/>
    <property type="project" value="InterPro"/>
</dbReference>
<dbReference type="Pfam" id="PF00672">
    <property type="entry name" value="HAMP"/>
    <property type="match status" value="1"/>
</dbReference>
<comment type="catalytic activity">
    <reaction evidence="1">
        <text>ATP + protein L-histidine = ADP + protein N-phospho-L-histidine.</text>
        <dbReference type="EC" id="2.7.13.3"/>
    </reaction>
</comment>
<dbReference type="Pfam" id="PF00512">
    <property type="entry name" value="HisKA"/>
    <property type="match status" value="1"/>
</dbReference>
<dbReference type="SUPFAM" id="SSF158472">
    <property type="entry name" value="HAMP domain-like"/>
    <property type="match status" value="1"/>
</dbReference>
<feature type="domain" description="Histidine kinase" evidence="13">
    <location>
        <begin position="181"/>
        <end position="395"/>
    </location>
</feature>
<dbReference type="SMART" id="SM00388">
    <property type="entry name" value="HisKA"/>
    <property type="match status" value="1"/>
</dbReference>
<keyword evidence="6 12" id="KW-0812">Transmembrane</keyword>
<keyword evidence="4" id="KW-0597">Phosphoprotein</keyword>
<dbReference type="SMART" id="SM00304">
    <property type="entry name" value="HAMP"/>
    <property type="match status" value="1"/>
</dbReference>
<dbReference type="RefSeq" id="WP_193498572.1">
    <property type="nucleotide sequence ID" value="NZ_CP063169.1"/>
</dbReference>
<dbReference type="KEGG" id="halt:IM660_06620"/>
<evidence type="ECO:0000256" key="2">
    <source>
        <dbReference type="ARBA" id="ARBA00004236"/>
    </source>
</evidence>
<proteinExistence type="predicted"/>
<evidence type="ECO:0000256" key="5">
    <source>
        <dbReference type="ARBA" id="ARBA00022679"/>
    </source>
</evidence>
<dbReference type="GO" id="GO:0005886">
    <property type="term" value="C:plasma membrane"/>
    <property type="evidence" value="ECO:0007669"/>
    <property type="project" value="UniProtKB-SubCell"/>
</dbReference>
<evidence type="ECO:0000256" key="3">
    <source>
        <dbReference type="ARBA" id="ARBA00012438"/>
    </source>
</evidence>
<gene>
    <name evidence="15" type="ORF">IM660_06620</name>
</gene>
<keyword evidence="16" id="KW-1185">Reference proteome</keyword>
<protein>
    <recommendedName>
        <fullName evidence="3">histidine kinase</fullName>
        <ecNumber evidence="3">2.7.13.3</ecNumber>
    </recommendedName>
</protein>
<keyword evidence="10 12" id="KW-0472">Membrane</keyword>
<dbReference type="InterPro" id="IPR003660">
    <property type="entry name" value="HAMP_dom"/>
</dbReference>
<dbReference type="PROSITE" id="PS50109">
    <property type="entry name" value="HIS_KIN"/>
    <property type="match status" value="1"/>
</dbReference>
<keyword evidence="5" id="KW-0808">Transferase</keyword>
<dbReference type="EC" id="2.7.13.3" evidence="3"/>
<evidence type="ECO:0000256" key="4">
    <source>
        <dbReference type="ARBA" id="ARBA00022553"/>
    </source>
</evidence>
<dbReference type="InterPro" id="IPR003594">
    <property type="entry name" value="HATPase_dom"/>
</dbReference>
<dbReference type="Gene3D" id="3.30.565.10">
    <property type="entry name" value="Histidine kinase-like ATPase, C-terminal domain"/>
    <property type="match status" value="1"/>
</dbReference>
<organism evidence="15 16">
    <name type="scientific">Ruania alkalisoli</name>
    <dbReference type="NCBI Taxonomy" id="2779775"/>
    <lineage>
        <taxon>Bacteria</taxon>
        <taxon>Bacillati</taxon>
        <taxon>Actinomycetota</taxon>
        <taxon>Actinomycetes</taxon>
        <taxon>Micrococcales</taxon>
        <taxon>Ruaniaceae</taxon>
        <taxon>Ruania</taxon>
    </lineage>
</organism>
<dbReference type="Gene3D" id="6.10.340.10">
    <property type="match status" value="1"/>
</dbReference>
<dbReference type="SMART" id="SM00387">
    <property type="entry name" value="HATPase_c"/>
    <property type="match status" value="1"/>
</dbReference>
<dbReference type="InterPro" id="IPR050428">
    <property type="entry name" value="TCS_sensor_his_kinase"/>
</dbReference>
<dbReference type="InterPro" id="IPR005467">
    <property type="entry name" value="His_kinase_dom"/>
</dbReference>
<dbReference type="Proteomes" id="UP000593758">
    <property type="component" value="Chromosome"/>
</dbReference>
<evidence type="ECO:0000256" key="11">
    <source>
        <dbReference type="SAM" id="MobiDB-lite"/>
    </source>
</evidence>
<evidence type="ECO:0000256" key="9">
    <source>
        <dbReference type="ARBA" id="ARBA00023012"/>
    </source>
</evidence>
<dbReference type="Gene3D" id="1.10.287.130">
    <property type="match status" value="1"/>
</dbReference>
<dbReference type="InterPro" id="IPR036890">
    <property type="entry name" value="HATPase_C_sf"/>
</dbReference>
<dbReference type="AlphaFoldDB" id="A0A7M1SY66"/>
<evidence type="ECO:0000256" key="6">
    <source>
        <dbReference type="ARBA" id="ARBA00022692"/>
    </source>
</evidence>
<evidence type="ECO:0000256" key="8">
    <source>
        <dbReference type="ARBA" id="ARBA00022989"/>
    </source>
</evidence>
<dbReference type="PRINTS" id="PR00344">
    <property type="entry name" value="BCTRLSENSOR"/>
</dbReference>
<evidence type="ECO:0000256" key="10">
    <source>
        <dbReference type="ARBA" id="ARBA00023136"/>
    </source>
</evidence>
<dbReference type="SUPFAM" id="SSF47384">
    <property type="entry name" value="Homodimeric domain of signal transducing histidine kinase"/>
    <property type="match status" value="1"/>
</dbReference>
<evidence type="ECO:0000259" key="13">
    <source>
        <dbReference type="PROSITE" id="PS50109"/>
    </source>
</evidence>
<evidence type="ECO:0000313" key="16">
    <source>
        <dbReference type="Proteomes" id="UP000593758"/>
    </source>
</evidence>
<sequence length="396" mass="42404">MSAQELRSASRRRRLTIRARLCASYAGLVAVCGLVFIALLYLYMRYVPSYDLQVRQATEIDPSASPDAASGPTEPTGFGTAQPLEIRSADDFLENLLIASAIALGILIVLGAVLGWVMAGRIIEPIAAINTAANRAANGDLDHRIHMDGPRDEIRDLSETFDRMLASLEHSFQAQRRFAANASHELRSPLTTVKTMIDVTLADPDADARELRALAERIRDVNQSHIDTVEALLDLASASNALLAPEPVDLTPLIDEVMTELADEIEAKDLTVEVDDIGARTLGSAILMRQAISNLLRNSARHNHAGGKIAIATSTDADRTRLTITNTGAVIDDDTLDQLTEPFARGNGRTVTRGTGHGLGLAIVAAIAHAHEGTLTLEANPGGGLTARLDLPAPRL</sequence>
<dbReference type="InterPro" id="IPR003661">
    <property type="entry name" value="HisK_dim/P_dom"/>
</dbReference>
<feature type="transmembrane region" description="Helical" evidence="12">
    <location>
        <begin position="96"/>
        <end position="117"/>
    </location>
</feature>
<dbReference type="Pfam" id="PF02518">
    <property type="entry name" value="HATPase_c"/>
    <property type="match status" value="1"/>
</dbReference>
<feature type="region of interest" description="Disordered" evidence="11">
    <location>
        <begin position="61"/>
        <end position="80"/>
    </location>
</feature>
<feature type="transmembrane region" description="Helical" evidence="12">
    <location>
        <begin position="21"/>
        <end position="44"/>
    </location>
</feature>
<reference evidence="15 16" key="1">
    <citation type="submission" date="2020-10" db="EMBL/GenBank/DDBJ databases">
        <title>Haloactinobacterium sp. RN3S43, a bacterium isolated from saline soil.</title>
        <authorList>
            <person name="Sun J.-Q."/>
        </authorList>
    </citation>
    <scope>NUCLEOTIDE SEQUENCE [LARGE SCALE GENOMIC DNA]</scope>
    <source>
        <strain evidence="15 16">RN3S43</strain>
    </source>
</reference>